<evidence type="ECO:0000313" key="2">
    <source>
        <dbReference type="Proteomes" id="UP000275910"/>
    </source>
</evidence>
<dbReference type="EMBL" id="RCTY01000047">
    <property type="protein sequence ID" value="ROU05352.1"/>
    <property type="molecule type" value="Genomic_DNA"/>
</dbReference>
<name>A0A3N2RD00_LYSEN</name>
<gene>
    <name evidence="1" type="ORF">D9T17_19720</name>
</gene>
<dbReference type="Proteomes" id="UP000275910">
    <property type="component" value="Unassembled WGS sequence"/>
</dbReference>
<dbReference type="AlphaFoldDB" id="A0A3N2RD00"/>
<comment type="caution">
    <text evidence="1">The sequence shown here is derived from an EMBL/GenBank/DDBJ whole genome shotgun (WGS) entry which is preliminary data.</text>
</comment>
<dbReference type="RefSeq" id="WP_123649027.1">
    <property type="nucleotide sequence ID" value="NZ_RCTY01000047.1"/>
</dbReference>
<accession>A0A3N2RD00</accession>
<evidence type="ECO:0000313" key="1">
    <source>
        <dbReference type="EMBL" id="ROU05352.1"/>
    </source>
</evidence>
<reference evidence="1 2" key="1">
    <citation type="submission" date="2018-10" db="EMBL/GenBank/DDBJ databases">
        <title>The genome of Lysobacter enzymogenes OH11.</title>
        <authorList>
            <person name="Liu F."/>
            <person name="Zhao Y."/>
            <person name="Qian G."/>
            <person name="Chen Y."/>
            <person name="Xu H."/>
        </authorList>
    </citation>
    <scope>NUCLEOTIDE SEQUENCE [LARGE SCALE GENOMIC DNA]</scope>
    <source>
        <strain evidence="1 2">OH11</strain>
    </source>
</reference>
<protein>
    <submittedName>
        <fullName evidence="1">Uncharacterized protein</fullName>
    </submittedName>
</protein>
<sequence length="75" mass="7542">MSAGVSAGAAPGAAPGSVFLAERFGLVAPIASGCRGLSYLLLAVYALPLPTRGAWLSRRRDPAPATAAPSLPSHR</sequence>
<proteinExistence type="predicted"/>
<organism evidence="1 2">
    <name type="scientific">Lysobacter enzymogenes</name>
    <dbReference type="NCBI Taxonomy" id="69"/>
    <lineage>
        <taxon>Bacteria</taxon>
        <taxon>Pseudomonadati</taxon>
        <taxon>Pseudomonadota</taxon>
        <taxon>Gammaproteobacteria</taxon>
        <taxon>Lysobacterales</taxon>
        <taxon>Lysobacteraceae</taxon>
        <taxon>Lysobacter</taxon>
    </lineage>
</organism>